<accession>A0A4Q9DIC0</accession>
<name>A0A4Q9DIC0_9BACL</name>
<reference evidence="3 4" key="1">
    <citation type="submission" date="2019-02" db="EMBL/GenBank/DDBJ databases">
        <title>Paenibacillus sp. nov., isolated from surface-sterilized tissue of Thalictrum simplex L.</title>
        <authorList>
            <person name="Tuo L."/>
        </authorList>
    </citation>
    <scope>NUCLEOTIDE SEQUENCE [LARGE SCALE GENOMIC DNA]</scope>
    <source>
        <strain evidence="3 4">N2SHLJ1</strain>
    </source>
</reference>
<dbReference type="Pfam" id="PF13473">
    <property type="entry name" value="Cupredoxin_1"/>
    <property type="match status" value="1"/>
</dbReference>
<keyword evidence="4" id="KW-1185">Reference proteome</keyword>
<keyword evidence="1" id="KW-0732">Signal</keyword>
<dbReference type="InterPro" id="IPR008972">
    <property type="entry name" value="Cupredoxin"/>
</dbReference>
<dbReference type="OrthoDB" id="279535at2"/>
<feature type="domain" description="EfeO-type cupredoxin-like" evidence="2">
    <location>
        <begin position="37"/>
        <end position="110"/>
    </location>
</feature>
<evidence type="ECO:0000259" key="2">
    <source>
        <dbReference type="Pfam" id="PF13473"/>
    </source>
</evidence>
<dbReference type="InterPro" id="IPR028096">
    <property type="entry name" value="EfeO_Cupredoxin"/>
</dbReference>
<evidence type="ECO:0000256" key="1">
    <source>
        <dbReference type="SAM" id="SignalP"/>
    </source>
</evidence>
<dbReference type="RefSeq" id="WP_131017281.1">
    <property type="nucleotide sequence ID" value="NZ_SIRE01000026.1"/>
</dbReference>
<dbReference type="EMBL" id="SIRE01000026">
    <property type="protein sequence ID" value="TBL71415.1"/>
    <property type="molecule type" value="Genomic_DNA"/>
</dbReference>
<evidence type="ECO:0000313" key="4">
    <source>
        <dbReference type="Proteomes" id="UP000293142"/>
    </source>
</evidence>
<proteinExistence type="predicted"/>
<dbReference type="SUPFAM" id="SSF49503">
    <property type="entry name" value="Cupredoxins"/>
    <property type="match status" value="1"/>
</dbReference>
<feature type="chain" id="PRO_5020840107" evidence="1">
    <location>
        <begin position="26"/>
        <end position="126"/>
    </location>
</feature>
<dbReference type="AlphaFoldDB" id="A0A4Q9DIC0"/>
<dbReference type="Gene3D" id="2.60.40.420">
    <property type="entry name" value="Cupredoxins - blue copper proteins"/>
    <property type="match status" value="1"/>
</dbReference>
<sequence>MKKLMMFVMAVTVVIALSACGGKEAAPASGSAAGAAGGSAQELKLEATNFQFDKTEYHVKKGQDIKVSLDNKQGMHAVEIKGLNVKLEGGKSQTFKADKEGTYEIVCTLPCGSGHINMKSKLIVEA</sequence>
<comment type="caution">
    <text evidence="3">The sequence shown here is derived from an EMBL/GenBank/DDBJ whole genome shotgun (WGS) entry which is preliminary data.</text>
</comment>
<gene>
    <name evidence="3" type="ORF">EYB31_30470</name>
</gene>
<evidence type="ECO:0000313" key="3">
    <source>
        <dbReference type="EMBL" id="TBL71415.1"/>
    </source>
</evidence>
<feature type="signal peptide" evidence="1">
    <location>
        <begin position="1"/>
        <end position="25"/>
    </location>
</feature>
<organism evidence="3 4">
    <name type="scientific">Paenibacillus thalictri</name>
    <dbReference type="NCBI Taxonomy" id="2527873"/>
    <lineage>
        <taxon>Bacteria</taxon>
        <taxon>Bacillati</taxon>
        <taxon>Bacillota</taxon>
        <taxon>Bacilli</taxon>
        <taxon>Bacillales</taxon>
        <taxon>Paenibacillaceae</taxon>
        <taxon>Paenibacillus</taxon>
    </lineage>
</organism>
<dbReference type="Proteomes" id="UP000293142">
    <property type="component" value="Unassembled WGS sequence"/>
</dbReference>
<dbReference type="PROSITE" id="PS51257">
    <property type="entry name" value="PROKAR_LIPOPROTEIN"/>
    <property type="match status" value="1"/>
</dbReference>
<protein>
    <submittedName>
        <fullName evidence="3">Cytochrome C oxidase subunit II</fullName>
    </submittedName>
</protein>